<name>A0A0A8YYM0_ARUDO</name>
<sequence length="57" mass="6130">MPDLSEACSNEARSQYLLSLDTSSFMLSTAASICGFQLLNDDAAASSASTRSFRFRS</sequence>
<protein>
    <submittedName>
        <fullName evidence="1">Uncharacterized protein</fullName>
    </submittedName>
</protein>
<dbReference type="AlphaFoldDB" id="A0A0A8YYM0"/>
<organism evidence="1">
    <name type="scientific">Arundo donax</name>
    <name type="common">Giant reed</name>
    <name type="synonym">Donax arundinaceus</name>
    <dbReference type="NCBI Taxonomy" id="35708"/>
    <lineage>
        <taxon>Eukaryota</taxon>
        <taxon>Viridiplantae</taxon>
        <taxon>Streptophyta</taxon>
        <taxon>Embryophyta</taxon>
        <taxon>Tracheophyta</taxon>
        <taxon>Spermatophyta</taxon>
        <taxon>Magnoliopsida</taxon>
        <taxon>Liliopsida</taxon>
        <taxon>Poales</taxon>
        <taxon>Poaceae</taxon>
        <taxon>PACMAD clade</taxon>
        <taxon>Arundinoideae</taxon>
        <taxon>Arundineae</taxon>
        <taxon>Arundo</taxon>
    </lineage>
</organism>
<accession>A0A0A8YYM0</accession>
<reference evidence="1" key="2">
    <citation type="journal article" date="2015" name="Data Brief">
        <title>Shoot transcriptome of the giant reed, Arundo donax.</title>
        <authorList>
            <person name="Barrero R.A."/>
            <person name="Guerrero F.D."/>
            <person name="Moolhuijzen P."/>
            <person name="Goolsby J.A."/>
            <person name="Tidwell J."/>
            <person name="Bellgard S.E."/>
            <person name="Bellgard M.I."/>
        </authorList>
    </citation>
    <scope>NUCLEOTIDE SEQUENCE</scope>
    <source>
        <tissue evidence="1">Shoot tissue taken approximately 20 cm above the soil surface</tissue>
    </source>
</reference>
<evidence type="ECO:0000313" key="1">
    <source>
        <dbReference type="EMBL" id="JAD27702.1"/>
    </source>
</evidence>
<dbReference type="EMBL" id="GBRH01270193">
    <property type="protein sequence ID" value="JAD27702.1"/>
    <property type="molecule type" value="Transcribed_RNA"/>
</dbReference>
<reference evidence="1" key="1">
    <citation type="submission" date="2014-09" db="EMBL/GenBank/DDBJ databases">
        <authorList>
            <person name="Magalhaes I.L.F."/>
            <person name="Oliveira U."/>
            <person name="Santos F.R."/>
            <person name="Vidigal T.H.D.A."/>
            <person name="Brescovit A.D."/>
            <person name="Santos A.J."/>
        </authorList>
    </citation>
    <scope>NUCLEOTIDE SEQUENCE</scope>
    <source>
        <tissue evidence="1">Shoot tissue taken approximately 20 cm above the soil surface</tissue>
    </source>
</reference>
<proteinExistence type="predicted"/>